<evidence type="ECO:0000256" key="1">
    <source>
        <dbReference type="ARBA" id="ARBA00022988"/>
    </source>
</evidence>
<keyword evidence="3" id="KW-0963">Cytoplasm</keyword>
<comment type="subunit">
    <text evidence="3">UreD, UreF and UreG form a complex that acts as a GTP-hydrolysis-dependent molecular chaperone, activating the urease apoprotein by helping to assemble the nickel containing metallocenter of UreC. The UreE protein probably delivers the nickel.</text>
</comment>
<dbReference type="GO" id="GO:0016151">
    <property type="term" value="F:nickel cation binding"/>
    <property type="evidence" value="ECO:0007669"/>
    <property type="project" value="UniProtKB-UniRule"/>
</dbReference>
<dbReference type="Pfam" id="PF01730">
    <property type="entry name" value="UreF"/>
    <property type="match status" value="1"/>
</dbReference>
<comment type="function">
    <text evidence="3">Required for maturation of urease via the functional incorporation of the urease nickel metallocenter.</text>
</comment>
<name>A0A916WXF4_9HYPH</name>
<sequence length="251" mass="26486">MAKPAATATATGTIMTDTAHAGALYKLLSFFSPAFPVGAFTYSHGLEQAVENGTLQSASDVERWLGEVVAYGAIRSDGILLVHAFRAVQAGDRAALDDLIGLGLALQPSRERYLESSAQGTAFMVTFLAAWSSQQDTAACAWLRSVDTNGKTAWPYPVAIGAAASASDLPVEETVTAYMQAFVSNLVSAAIRTVPLGQTQGQKVLATLQPLCQSVARDTLAASLDDLGSSSFLADIASMNHETQYTRLFRS</sequence>
<comment type="subcellular location">
    <subcellularLocation>
        <location evidence="3">Cytoplasm</location>
    </subcellularLocation>
</comment>
<keyword evidence="2 3" id="KW-0143">Chaperone</keyword>
<organism evidence="4 5">
    <name type="scientific">Roseibium aquae</name>
    <dbReference type="NCBI Taxonomy" id="1323746"/>
    <lineage>
        <taxon>Bacteria</taxon>
        <taxon>Pseudomonadati</taxon>
        <taxon>Pseudomonadota</taxon>
        <taxon>Alphaproteobacteria</taxon>
        <taxon>Hyphomicrobiales</taxon>
        <taxon>Stappiaceae</taxon>
        <taxon>Roseibium</taxon>
    </lineage>
</organism>
<dbReference type="PANTHER" id="PTHR33620">
    <property type="entry name" value="UREASE ACCESSORY PROTEIN F"/>
    <property type="match status" value="1"/>
</dbReference>
<comment type="caution">
    <text evidence="4">The sequence shown here is derived from an EMBL/GenBank/DDBJ whole genome shotgun (WGS) entry which is preliminary data.</text>
</comment>
<dbReference type="AlphaFoldDB" id="A0A916WXF4"/>
<dbReference type="HAMAP" id="MF_01385">
    <property type="entry name" value="UreF"/>
    <property type="match status" value="1"/>
</dbReference>
<dbReference type="InterPro" id="IPR038277">
    <property type="entry name" value="UreF_sf"/>
</dbReference>
<dbReference type="PIRSF" id="PIRSF009467">
    <property type="entry name" value="Ureas_acces_UreF"/>
    <property type="match status" value="1"/>
</dbReference>
<dbReference type="InterPro" id="IPR002639">
    <property type="entry name" value="UreF"/>
</dbReference>
<dbReference type="Proteomes" id="UP000605148">
    <property type="component" value="Unassembled WGS sequence"/>
</dbReference>
<reference evidence="4" key="2">
    <citation type="submission" date="2020-09" db="EMBL/GenBank/DDBJ databases">
        <authorList>
            <person name="Sun Q."/>
            <person name="Zhou Y."/>
        </authorList>
    </citation>
    <scope>NUCLEOTIDE SEQUENCE</scope>
    <source>
        <strain evidence="4">CGMCC 1.12426</strain>
    </source>
</reference>
<dbReference type="EMBL" id="BMFA01000002">
    <property type="protein sequence ID" value="GGB39986.1"/>
    <property type="molecule type" value="Genomic_DNA"/>
</dbReference>
<gene>
    <name evidence="3 4" type="primary">ureF</name>
    <name evidence="4" type="ORF">GCM10011316_10030</name>
</gene>
<keyword evidence="1 3" id="KW-0996">Nickel insertion</keyword>
<reference evidence="4" key="1">
    <citation type="journal article" date="2014" name="Int. J. Syst. Evol. Microbiol.">
        <title>Complete genome sequence of Corynebacterium casei LMG S-19264T (=DSM 44701T), isolated from a smear-ripened cheese.</title>
        <authorList>
            <consortium name="US DOE Joint Genome Institute (JGI-PGF)"/>
            <person name="Walter F."/>
            <person name="Albersmeier A."/>
            <person name="Kalinowski J."/>
            <person name="Ruckert C."/>
        </authorList>
    </citation>
    <scope>NUCLEOTIDE SEQUENCE</scope>
    <source>
        <strain evidence="4">CGMCC 1.12426</strain>
    </source>
</reference>
<evidence type="ECO:0000256" key="2">
    <source>
        <dbReference type="ARBA" id="ARBA00023186"/>
    </source>
</evidence>
<evidence type="ECO:0000256" key="3">
    <source>
        <dbReference type="HAMAP-Rule" id="MF_01385"/>
    </source>
</evidence>
<dbReference type="Gene3D" id="1.10.4190.10">
    <property type="entry name" value="Urease accessory protein UreF"/>
    <property type="match status" value="1"/>
</dbReference>
<proteinExistence type="inferred from homology"/>
<comment type="similarity">
    <text evidence="3">Belongs to the UreF family.</text>
</comment>
<keyword evidence="5" id="KW-1185">Reference proteome</keyword>
<accession>A0A916WXF4</accession>
<dbReference type="GO" id="GO:0005737">
    <property type="term" value="C:cytoplasm"/>
    <property type="evidence" value="ECO:0007669"/>
    <property type="project" value="UniProtKB-SubCell"/>
</dbReference>
<evidence type="ECO:0000313" key="4">
    <source>
        <dbReference type="EMBL" id="GGB39986.1"/>
    </source>
</evidence>
<protein>
    <recommendedName>
        <fullName evidence="3">Urease accessory protein UreF</fullName>
    </recommendedName>
</protein>
<dbReference type="PANTHER" id="PTHR33620:SF1">
    <property type="entry name" value="UREASE ACCESSORY PROTEIN F"/>
    <property type="match status" value="1"/>
</dbReference>
<evidence type="ECO:0000313" key="5">
    <source>
        <dbReference type="Proteomes" id="UP000605148"/>
    </source>
</evidence>